<feature type="compositionally biased region" description="Low complexity" evidence="10">
    <location>
        <begin position="303"/>
        <end position="312"/>
    </location>
</feature>
<keyword evidence="4 9" id="KW-0132">Cell division</keyword>
<evidence type="ECO:0000256" key="10">
    <source>
        <dbReference type="SAM" id="MobiDB-lite"/>
    </source>
</evidence>
<evidence type="ECO:0000256" key="3">
    <source>
        <dbReference type="ARBA" id="ARBA00022519"/>
    </source>
</evidence>
<keyword evidence="6 9" id="KW-1133">Transmembrane helix</keyword>
<evidence type="ECO:0000256" key="4">
    <source>
        <dbReference type="ARBA" id="ARBA00022618"/>
    </source>
</evidence>
<feature type="compositionally biased region" description="Low complexity" evidence="10">
    <location>
        <begin position="319"/>
        <end position="331"/>
    </location>
</feature>
<evidence type="ECO:0000256" key="9">
    <source>
        <dbReference type="HAMAP-Rule" id="MF_00911"/>
    </source>
</evidence>
<dbReference type="PANTHER" id="PTHR35851">
    <property type="entry name" value="CELL DIVISION PROTEIN FTSQ"/>
    <property type="match status" value="1"/>
</dbReference>
<dbReference type="InterPro" id="IPR034746">
    <property type="entry name" value="POTRA"/>
</dbReference>
<evidence type="ECO:0000259" key="11">
    <source>
        <dbReference type="PROSITE" id="PS51779"/>
    </source>
</evidence>
<evidence type="ECO:0000313" key="12">
    <source>
        <dbReference type="EMBL" id="RXR29213.1"/>
    </source>
</evidence>
<evidence type="ECO:0000313" key="13">
    <source>
        <dbReference type="Proteomes" id="UP000290958"/>
    </source>
</evidence>
<dbReference type="PROSITE" id="PS51779">
    <property type="entry name" value="POTRA"/>
    <property type="match status" value="1"/>
</dbReference>
<feature type="region of interest" description="Disordered" evidence="10">
    <location>
        <begin position="288"/>
        <end position="331"/>
    </location>
</feature>
<evidence type="ECO:0000256" key="8">
    <source>
        <dbReference type="ARBA" id="ARBA00023306"/>
    </source>
</evidence>
<feature type="domain" description="POTRA" evidence="11">
    <location>
        <begin position="93"/>
        <end position="161"/>
    </location>
</feature>
<dbReference type="Gene3D" id="3.40.50.11690">
    <property type="entry name" value="Cell division protein FtsQ/DivIB"/>
    <property type="match status" value="1"/>
</dbReference>
<dbReference type="RefSeq" id="WP_129403858.1">
    <property type="nucleotide sequence ID" value="NZ_SBKP01000005.1"/>
</dbReference>
<comment type="function">
    <text evidence="9">Essential cell division protein.</text>
</comment>
<gene>
    <name evidence="9" type="primary">ftsQ</name>
    <name evidence="12" type="ORF">EQG66_06895</name>
</gene>
<dbReference type="InterPro" id="IPR045335">
    <property type="entry name" value="FtsQ_C_sf"/>
</dbReference>
<dbReference type="Pfam" id="PF08478">
    <property type="entry name" value="POTRA_1"/>
    <property type="match status" value="1"/>
</dbReference>
<dbReference type="Gene3D" id="3.10.20.310">
    <property type="entry name" value="membrane protein fhac"/>
    <property type="match status" value="1"/>
</dbReference>
<comment type="subcellular location">
    <subcellularLocation>
        <location evidence="9">Cell inner membrane</location>
        <topology evidence="9">Single-pass type II membrane protein</topology>
    </subcellularLocation>
    <subcellularLocation>
        <location evidence="1">Membrane</location>
    </subcellularLocation>
    <text evidence="9">Localizes to the division septum.</text>
</comment>
<keyword evidence="7 9" id="KW-0472">Membrane</keyword>
<dbReference type="InterPro" id="IPR005548">
    <property type="entry name" value="Cell_div_FtsQ/DivIB_C"/>
</dbReference>
<dbReference type="InterPro" id="IPR026579">
    <property type="entry name" value="FtsQ"/>
</dbReference>
<dbReference type="Proteomes" id="UP000290958">
    <property type="component" value="Unassembled WGS sequence"/>
</dbReference>
<dbReference type="GO" id="GO:0043093">
    <property type="term" value="P:FtsZ-dependent cytokinesis"/>
    <property type="evidence" value="ECO:0007669"/>
    <property type="project" value="UniProtKB-UniRule"/>
</dbReference>
<evidence type="ECO:0000256" key="2">
    <source>
        <dbReference type="ARBA" id="ARBA00022475"/>
    </source>
</evidence>
<feature type="region of interest" description="Disordered" evidence="10">
    <location>
        <begin position="1"/>
        <end position="24"/>
    </location>
</feature>
<keyword evidence="3 9" id="KW-0997">Cell inner membrane</keyword>
<dbReference type="AlphaFoldDB" id="A0A4Q1KHI0"/>
<comment type="similarity">
    <text evidence="9">Belongs to the FtsQ/DivIB family. FtsQ subfamily.</text>
</comment>
<dbReference type="GO" id="GO:0032153">
    <property type="term" value="C:cell division site"/>
    <property type="evidence" value="ECO:0007669"/>
    <property type="project" value="UniProtKB-UniRule"/>
</dbReference>
<evidence type="ECO:0000256" key="6">
    <source>
        <dbReference type="ARBA" id="ARBA00022989"/>
    </source>
</evidence>
<evidence type="ECO:0000256" key="1">
    <source>
        <dbReference type="ARBA" id="ARBA00004370"/>
    </source>
</evidence>
<keyword evidence="8 9" id="KW-0131">Cell cycle</keyword>
<feature type="transmembrane region" description="Helical" evidence="9">
    <location>
        <begin position="57"/>
        <end position="76"/>
    </location>
</feature>
<dbReference type="EMBL" id="SBKP01000005">
    <property type="protein sequence ID" value="RXR29213.1"/>
    <property type="molecule type" value="Genomic_DNA"/>
</dbReference>
<name>A0A4Q1KHI0_9SPHN</name>
<evidence type="ECO:0000256" key="7">
    <source>
        <dbReference type="ARBA" id="ARBA00023136"/>
    </source>
</evidence>
<dbReference type="Pfam" id="PF03799">
    <property type="entry name" value="FtsQ_DivIB_C"/>
    <property type="match status" value="1"/>
</dbReference>
<dbReference type="OrthoDB" id="9783091at2"/>
<proteinExistence type="inferred from homology"/>
<keyword evidence="13" id="KW-1185">Reference proteome</keyword>
<dbReference type="HAMAP" id="MF_00911">
    <property type="entry name" value="FtsQ_subfam"/>
    <property type="match status" value="1"/>
</dbReference>
<reference evidence="13" key="1">
    <citation type="submission" date="2019-01" db="EMBL/GenBank/DDBJ databases">
        <title>Cytophagaceae bacterium strain CAR-16.</title>
        <authorList>
            <person name="Chen W.-M."/>
        </authorList>
    </citation>
    <scope>NUCLEOTIDE SEQUENCE [LARGE SCALE GENOMIC DNA]</scope>
    <source>
        <strain evidence="13">CHR27</strain>
    </source>
</reference>
<dbReference type="InterPro" id="IPR013685">
    <property type="entry name" value="POTRA_FtsQ_type"/>
</dbReference>
<keyword evidence="2 9" id="KW-1003">Cell membrane</keyword>
<accession>A0A4Q1KHI0</accession>
<sequence length="331" mass="35332">MTKGERIRRGGTSNRLSVKDAPRAARQVKKAAGKTALGRSVARLPISAEAMQRGMTWGIVALALAALWGVGSFFGLPGMARMELAEVAAHNGYEVAKVEVHGTKRMDAKSVYDIALGQVDRSMVNVDLAAVRAEIVRLPWVSDARVSRRLPDTLVVDIVERTPAAVWQHQGKLALIDESGAVLEAVSADAMPDLPLLVGEAANRQAERLAKLMEAAPALKSLLAGATWVGNRRWDLRFASGETLALPEGESQAAAALVNFARLDGVNHLLGRGVIRFDLRDPSRMVMRMPEGRPAPAVPTDNAASPEKPVAAEAEKPEAALPQALASRDEG</sequence>
<organism evidence="12 13">
    <name type="scientific">Sphingobium fluviale</name>
    <dbReference type="NCBI Taxonomy" id="2506423"/>
    <lineage>
        <taxon>Bacteria</taxon>
        <taxon>Pseudomonadati</taxon>
        <taxon>Pseudomonadota</taxon>
        <taxon>Alphaproteobacteria</taxon>
        <taxon>Sphingomonadales</taxon>
        <taxon>Sphingomonadaceae</taxon>
        <taxon>Sphingobium</taxon>
    </lineage>
</organism>
<dbReference type="PANTHER" id="PTHR35851:SF1">
    <property type="entry name" value="CELL DIVISION PROTEIN FTSQ"/>
    <property type="match status" value="1"/>
</dbReference>
<keyword evidence="5 9" id="KW-0812">Transmembrane</keyword>
<evidence type="ECO:0000256" key="5">
    <source>
        <dbReference type="ARBA" id="ARBA00022692"/>
    </source>
</evidence>
<comment type="caution">
    <text evidence="12">The sequence shown here is derived from an EMBL/GenBank/DDBJ whole genome shotgun (WGS) entry which is preliminary data.</text>
</comment>
<protein>
    <recommendedName>
        <fullName evidence="9">Cell division protein FtsQ</fullName>
    </recommendedName>
</protein>
<dbReference type="GO" id="GO:0090529">
    <property type="term" value="P:cell septum assembly"/>
    <property type="evidence" value="ECO:0007669"/>
    <property type="project" value="InterPro"/>
</dbReference>
<dbReference type="GO" id="GO:0005886">
    <property type="term" value="C:plasma membrane"/>
    <property type="evidence" value="ECO:0007669"/>
    <property type="project" value="UniProtKB-SubCell"/>
</dbReference>